<dbReference type="Pfam" id="PF10926">
    <property type="entry name" value="DUF2800"/>
    <property type="match status" value="1"/>
</dbReference>
<dbReference type="OrthoDB" id="9766061at2"/>
<accession>L1QKJ9</accession>
<evidence type="ECO:0000313" key="3">
    <source>
        <dbReference type="Proteomes" id="UP000010420"/>
    </source>
</evidence>
<dbReference type="InterPro" id="IPR011604">
    <property type="entry name" value="PDDEXK-like_dom_sf"/>
</dbReference>
<organism evidence="2 3">
    <name type="scientific">Clostridium celatum DSM 1785</name>
    <dbReference type="NCBI Taxonomy" id="545697"/>
    <lineage>
        <taxon>Bacteria</taxon>
        <taxon>Bacillati</taxon>
        <taxon>Bacillota</taxon>
        <taxon>Clostridia</taxon>
        <taxon>Eubacteriales</taxon>
        <taxon>Clostridiaceae</taxon>
        <taxon>Clostridium</taxon>
    </lineage>
</organism>
<proteinExistence type="predicted"/>
<dbReference type="AlphaFoldDB" id="L1QKJ9"/>
<dbReference type="EMBL" id="AMEZ01000026">
    <property type="protein sequence ID" value="EKY28102.1"/>
    <property type="molecule type" value="Genomic_DNA"/>
</dbReference>
<dbReference type="GO" id="GO:0016787">
    <property type="term" value="F:hydrolase activity"/>
    <property type="evidence" value="ECO:0007669"/>
    <property type="project" value="UniProtKB-KW"/>
</dbReference>
<reference evidence="2 3" key="1">
    <citation type="submission" date="2012-05" db="EMBL/GenBank/DDBJ databases">
        <authorList>
            <person name="Weinstock G."/>
            <person name="Sodergren E."/>
            <person name="Lobos E.A."/>
            <person name="Fulton L."/>
            <person name="Fulton R."/>
            <person name="Courtney L."/>
            <person name="Fronick C."/>
            <person name="O'Laughlin M."/>
            <person name="Godfrey J."/>
            <person name="Wilson R.M."/>
            <person name="Miner T."/>
            <person name="Farmer C."/>
            <person name="Delehaunty K."/>
            <person name="Cordes M."/>
            <person name="Minx P."/>
            <person name="Tomlinson C."/>
            <person name="Chen J."/>
            <person name="Wollam A."/>
            <person name="Pepin K.H."/>
            <person name="Bhonagiri V."/>
            <person name="Zhang X."/>
            <person name="Suruliraj S."/>
            <person name="Warren W."/>
            <person name="Mitreva M."/>
            <person name="Mardis E.R."/>
            <person name="Wilson R.K."/>
        </authorList>
    </citation>
    <scope>NUCLEOTIDE SEQUENCE [LARGE SCALE GENOMIC DNA]</scope>
    <source>
        <strain evidence="2 3">DSM 1785</strain>
    </source>
</reference>
<dbReference type="RefSeq" id="WP_005211575.1">
    <property type="nucleotide sequence ID" value="NZ_KB291618.1"/>
</dbReference>
<name>L1QKJ9_9CLOT</name>
<protein>
    <recommendedName>
        <fullName evidence="4">DUF2800 domain-containing protein</fullName>
    </recommendedName>
</protein>
<evidence type="ECO:0000313" key="2">
    <source>
        <dbReference type="EMBL" id="EKY28102.1"/>
    </source>
</evidence>
<gene>
    <name evidence="2" type="ORF">HMPREF0216_00944</name>
</gene>
<dbReference type="Proteomes" id="UP000010420">
    <property type="component" value="Unassembled WGS sequence"/>
</dbReference>
<dbReference type="STRING" id="545697.HMPREF0216_00944"/>
<dbReference type="InterPro" id="IPR021229">
    <property type="entry name" value="DUF2800"/>
</dbReference>
<keyword evidence="3" id="KW-1185">Reference proteome</keyword>
<dbReference type="HOGENOM" id="CLU_043122_1_1_9"/>
<sequence length="377" mass="42818">MAKHALLSASASHKWLHCPPSARLEEHEENTSSVFAAEGTAAHELSEYKLRDYIGTKTERPVSEFDSEELEQYTDVYVNFATELIDEVRISCKDPVILIEQRLDYSCYVTEGFGTGDLLIVADENLDIMDLKYGRGVAVSAEDNPQMKLYAIGALNLFDSLYDIKKVRMTIVQPRLESISTYEMLTEDLLSWAENELKPRADLAFKGEGEFLSGEHCRFCRVRHNCRARAEEFLDAAKYEFKKPDLLTDEEIADVLFISDRLSTWANDIHNFALHLAINEGKQWPGFKLVQGRANRKYKDEKTVIKVCEDNGITDIYSKSLLGITAMEKLIGKKKFNEILGTLIERPEGKPTLVPSSDKRKEIKINNTAAADFKEEI</sequence>
<comment type="caution">
    <text evidence="2">The sequence shown here is derived from an EMBL/GenBank/DDBJ whole genome shotgun (WGS) entry which is preliminary data.</text>
</comment>
<dbReference type="eggNOG" id="COG2887">
    <property type="taxonomic scope" value="Bacteria"/>
</dbReference>
<keyword evidence="1" id="KW-0378">Hydrolase</keyword>
<dbReference type="PATRIC" id="fig|545697.3.peg.930"/>
<dbReference type="Gene3D" id="3.90.320.10">
    <property type="match status" value="1"/>
</dbReference>
<evidence type="ECO:0000256" key="1">
    <source>
        <dbReference type="ARBA" id="ARBA00022801"/>
    </source>
</evidence>
<evidence type="ECO:0008006" key="4">
    <source>
        <dbReference type="Google" id="ProtNLM"/>
    </source>
</evidence>